<protein>
    <submittedName>
        <fullName evidence="2">Uncharacterized protein</fullName>
    </submittedName>
</protein>
<feature type="region of interest" description="Disordered" evidence="1">
    <location>
        <begin position="36"/>
        <end position="56"/>
    </location>
</feature>
<comment type="caution">
    <text evidence="2">The sequence shown here is derived from an EMBL/GenBank/DDBJ whole genome shotgun (WGS) entry which is preliminary data.</text>
</comment>
<name>A0AA40CQQ8_9PEZI</name>
<dbReference type="AlphaFoldDB" id="A0AA40CQQ8"/>
<reference evidence="2" key="1">
    <citation type="submission" date="2023-06" db="EMBL/GenBank/DDBJ databases">
        <title>Genome-scale phylogeny and comparative genomics of the fungal order Sordariales.</title>
        <authorList>
            <consortium name="Lawrence Berkeley National Laboratory"/>
            <person name="Hensen N."/>
            <person name="Bonometti L."/>
            <person name="Westerberg I."/>
            <person name="Brannstrom I.O."/>
            <person name="Guillou S."/>
            <person name="Cros-Aarteil S."/>
            <person name="Calhoun S."/>
            <person name="Haridas S."/>
            <person name="Kuo A."/>
            <person name="Mondo S."/>
            <person name="Pangilinan J."/>
            <person name="Riley R."/>
            <person name="Labutti K."/>
            <person name="Andreopoulos B."/>
            <person name="Lipzen A."/>
            <person name="Chen C."/>
            <person name="Yanf M."/>
            <person name="Daum C."/>
            <person name="Ng V."/>
            <person name="Clum A."/>
            <person name="Steindorff A."/>
            <person name="Ohm R."/>
            <person name="Martin F."/>
            <person name="Silar P."/>
            <person name="Natvig D."/>
            <person name="Lalanne C."/>
            <person name="Gautier V."/>
            <person name="Ament-Velasquez S.L."/>
            <person name="Kruys A."/>
            <person name="Hutchinson M.I."/>
            <person name="Powell A.J."/>
            <person name="Barry K."/>
            <person name="Miller A.N."/>
            <person name="Grigoriev I.V."/>
            <person name="Debuchy R."/>
            <person name="Gladieux P."/>
            <person name="Thoren M.H."/>
            <person name="Johannesson H."/>
        </authorList>
    </citation>
    <scope>NUCLEOTIDE SEQUENCE</scope>
    <source>
        <strain evidence="2">SMH2532-1</strain>
    </source>
</reference>
<sequence>MHPLLLPYPSCCSLRIIGAGVHAPSPKCSYRSHLSSAQRSPATPLEPPRYDWSNPDPKCKNRSLEAPTRLCNRHCFSSLVVNGQFTGRVPLGRGFAQRGAIGGIYTNPNSSEAWGSSQGVSKSRIFRAGATSNGLRQLTRRLISMTAPSSSHLLCPIHGRKVPAQVPAQLRGMPRKTQSADGSDQQLARRFYDWTSRYPALPMTLKP</sequence>
<gene>
    <name evidence="2" type="ORF">B0T16DRAFT_146261</name>
</gene>
<accession>A0AA40CQQ8</accession>
<dbReference type="EMBL" id="JAULSV010000004">
    <property type="protein sequence ID" value="KAK0645754.1"/>
    <property type="molecule type" value="Genomic_DNA"/>
</dbReference>
<proteinExistence type="predicted"/>
<keyword evidence="3" id="KW-1185">Reference proteome</keyword>
<evidence type="ECO:0000313" key="3">
    <source>
        <dbReference type="Proteomes" id="UP001174936"/>
    </source>
</evidence>
<organism evidence="2 3">
    <name type="scientific">Cercophora newfieldiana</name>
    <dbReference type="NCBI Taxonomy" id="92897"/>
    <lineage>
        <taxon>Eukaryota</taxon>
        <taxon>Fungi</taxon>
        <taxon>Dikarya</taxon>
        <taxon>Ascomycota</taxon>
        <taxon>Pezizomycotina</taxon>
        <taxon>Sordariomycetes</taxon>
        <taxon>Sordariomycetidae</taxon>
        <taxon>Sordariales</taxon>
        <taxon>Lasiosphaeriaceae</taxon>
        <taxon>Cercophora</taxon>
    </lineage>
</organism>
<dbReference type="Proteomes" id="UP001174936">
    <property type="component" value="Unassembled WGS sequence"/>
</dbReference>
<evidence type="ECO:0000256" key="1">
    <source>
        <dbReference type="SAM" id="MobiDB-lite"/>
    </source>
</evidence>
<evidence type="ECO:0000313" key="2">
    <source>
        <dbReference type="EMBL" id="KAK0645754.1"/>
    </source>
</evidence>